<evidence type="ECO:0000256" key="8">
    <source>
        <dbReference type="ARBA" id="ARBA00022989"/>
    </source>
</evidence>
<comment type="subcellular location">
    <subcellularLocation>
        <location evidence="2">Membrane</location>
    </subcellularLocation>
</comment>
<keyword evidence="8 11" id="KW-1133">Transmembrane helix</keyword>
<feature type="compositionally biased region" description="Basic and acidic residues" evidence="10">
    <location>
        <begin position="834"/>
        <end position="849"/>
    </location>
</feature>
<protein>
    <recommendedName>
        <fullName evidence="3">histidine kinase</fullName>
        <ecNumber evidence="3">2.7.13.3</ecNumber>
    </recommendedName>
</protein>
<dbReference type="InterPro" id="IPR036890">
    <property type="entry name" value="HATPase_C_sf"/>
</dbReference>
<dbReference type="SUPFAM" id="SSF55874">
    <property type="entry name" value="ATPase domain of HSP90 chaperone/DNA topoisomerase II/histidine kinase"/>
    <property type="match status" value="1"/>
</dbReference>
<dbReference type="CDD" id="cd06225">
    <property type="entry name" value="HAMP"/>
    <property type="match status" value="1"/>
</dbReference>
<comment type="catalytic activity">
    <reaction evidence="1">
        <text>ATP + protein L-histidine = ADP + protein N-phospho-L-histidine.</text>
        <dbReference type="EC" id="2.7.13.3"/>
    </reaction>
</comment>
<dbReference type="InterPro" id="IPR003594">
    <property type="entry name" value="HATPase_dom"/>
</dbReference>
<dbReference type="PANTHER" id="PTHR45436:SF5">
    <property type="entry name" value="SENSOR HISTIDINE KINASE TRCS"/>
    <property type="match status" value="1"/>
</dbReference>
<feature type="transmembrane region" description="Helical" evidence="11">
    <location>
        <begin position="308"/>
        <end position="328"/>
    </location>
</feature>
<feature type="region of interest" description="Disordered" evidence="10">
    <location>
        <begin position="701"/>
        <end position="849"/>
    </location>
</feature>
<dbReference type="RefSeq" id="WP_192909513.1">
    <property type="nucleotide sequence ID" value="NZ_BJFL01000011.1"/>
</dbReference>
<feature type="compositionally biased region" description="Basic and acidic residues" evidence="10">
    <location>
        <begin position="728"/>
        <end position="742"/>
    </location>
</feature>
<organism evidence="14 15">
    <name type="scientific">Gandjariella thermophila</name>
    <dbReference type="NCBI Taxonomy" id="1931992"/>
    <lineage>
        <taxon>Bacteria</taxon>
        <taxon>Bacillati</taxon>
        <taxon>Actinomycetota</taxon>
        <taxon>Actinomycetes</taxon>
        <taxon>Pseudonocardiales</taxon>
        <taxon>Pseudonocardiaceae</taxon>
        <taxon>Gandjariella</taxon>
    </lineage>
</organism>
<evidence type="ECO:0000313" key="14">
    <source>
        <dbReference type="EMBL" id="GDY31006.1"/>
    </source>
</evidence>
<dbReference type="PANTHER" id="PTHR45436">
    <property type="entry name" value="SENSOR HISTIDINE KINASE YKOH"/>
    <property type="match status" value="1"/>
</dbReference>
<evidence type="ECO:0000313" key="15">
    <source>
        <dbReference type="Proteomes" id="UP000298860"/>
    </source>
</evidence>
<evidence type="ECO:0000259" key="13">
    <source>
        <dbReference type="PROSITE" id="PS50885"/>
    </source>
</evidence>
<name>A0A4D4J932_9PSEU</name>
<dbReference type="AlphaFoldDB" id="A0A4D4J932"/>
<evidence type="ECO:0000256" key="9">
    <source>
        <dbReference type="ARBA" id="ARBA00023012"/>
    </source>
</evidence>
<dbReference type="Pfam" id="PF02518">
    <property type="entry name" value="HATPase_c"/>
    <property type="match status" value="1"/>
</dbReference>
<evidence type="ECO:0000256" key="1">
    <source>
        <dbReference type="ARBA" id="ARBA00000085"/>
    </source>
</evidence>
<evidence type="ECO:0000256" key="4">
    <source>
        <dbReference type="ARBA" id="ARBA00022553"/>
    </source>
</evidence>
<keyword evidence="6 11" id="KW-0812">Transmembrane</keyword>
<evidence type="ECO:0000256" key="5">
    <source>
        <dbReference type="ARBA" id="ARBA00022679"/>
    </source>
</evidence>
<dbReference type="InterPro" id="IPR050428">
    <property type="entry name" value="TCS_sensor_his_kinase"/>
</dbReference>
<keyword evidence="9" id="KW-0902">Two-component regulatory system</keyword>
<feature type="domain" description="HAMP" evidence="13">
    <location>
        <begin position="330"/>
        <end position="399"/>
    </location>
</feature>
<dbReference type="Proteomes" id="UP000298860">
    <property type="component" value="Unassembled WGS sequence"/>
</dbReference>
<comment type="caution">
    <text evidence="14">The sequence shown here is derived from an EMBL/GenBank/DDBJ whole genome shotgun (WGS) entry which is preliminary data.</text>
</comment>
<evidence type="ECO:0000256" key="2">
    <source>
        <dbReference type="ARBA" id="ARBA00004370"/>
    </source>
</evidence>
<dbReference type="PROSITE" id="PS50885">
    <property type="entry name" value="HAMP"/>
    <property type="match status" value="1"/>
</dbReference>
<reference evidence="15" key="1">
    <citation type="submission" date="2019-04" db="EMBL/GenBank/DDBJ databases">
        <title>Draft genome sequence of Pseudonocardiaceae bacterium SL3-2-4.</title>
        <authorList>
            <person name="Ningsih F."/>
            <person name="Yokota A."/>
            <person name="Sakai Y."/>
            <person name="Nanatani K."/>
            <person name="Yabe S."/>
            <person name="Oetari A."/>
            <person name="Sjamsuridzal W."/>
        </authorList>
    </citation>
    <scope>NUCLEOTIDE SEQUENCE [LARGE SCALE GENOMIC DNA]</scope>
    <source>
        <strain evidence="15">SL3-2-4</strain>
    </source>
</reference>
<evidence type="ECO:0000256" key="10">
    <source>
        <dbReference type="SAM" id="MobiDB-lite"/>
    </source>
</evidence>
<dbReference type="GO" id="GO:0005886">
    <property type="term" value="C:plasma membrane"/>
    <property type="evidence" value="ECO:0007669"/>
    <property type="project" value="TreeGrafter"/>
</dbReference>
<dbReference type="EMBL" id="BJFL01000011">
    <property type="protein sequence ID" value="GDY31006.1"/>
    <property type="molecule type" value="Genomic_DNA"/>
</dbReference>
<dbReference type="GO" id="GO:0004673">
    <property type="term" value="F:protein histidine kinase activity"/>
    <property type="evidence" value="ECO:0007669"/>
    <property type="project" value="UniProtKB-EC"/>
</dbReference>
<dbReference type="SMART" id="SM00304">
    <property type="entry name" value="HAMP"/>
    <property type="match status" value="1"/>
</dbReference>
<dbReference type="Pfam" id="PF08376">
    <property type="entry name" value="NIT"/>
    <property type="match status" value="1"/>
</dbReference>
<evidence type="ECO:0000256" key="7">
    <source>
        <dbReference type="ARBA" id="ARBA00022777"/>
    </source>
</evidence>
<evidence type="ECO:0000256" key="11">
    <source>
        <dbReference type="SAM" id="Phobius"/>
    </source>
</evidence>
<evidence type="ECO:0000256" key="3">
    <source>
        <dbReference type="ARBA" id="ARBA00012438"/>
    </source>
</evidence>
<dbReference type="EC" id="2.7.13.3" evidence="3"/>
<dbReference type="InterPro" id="IPR005467">
    <property type="entry name" value="His_kinase_dom"/>
</dbReference>
<gene>
    <name evidence="14" type="ORF">GTS_26390</name>
</gene>
<keyword evidence="11" id="KW-0472">Membrane</keyword>
<dbReference type="Gene3D" id="6.10.340.10">
    <property type="match status" value="1"/>
</dbReference>
<dbReference type="SMART" id="SM00387">
    <property type="entry name" value="HATPase_c"/>
    <property type="match status" value="1"/>
</dbReference>
<dbReference type="InterPro" id="IPR003660">
    <property type="entry name" value="HAMP_dom"/>
</dbReference>
<keyword evidence="5" id="KW-0808">Transferase</keyword>
<dbReference type="PROSITE" id="PS50109">
    <property type="entry name" value="HIS_KIN"/>
    <property type="match status" value="1"/>
</dbReference>
<proteinExistence type="predicted"/>
<feature type="compositionally biased region" description="Low complexity" evidence="10">
    <location>
        <begin position="705"/>
        <end position="721"/>
    </location>
</feature>
<accession>A0A4D4J932</accession>
<keyword evidence="15" id="KW-1185">Reference proteome</keyword>
<dbReference type="Gene3D" id="3.30.565.10">
    <property type="entry name" value="Histidine kinase-like ATPase, C-terminal domain"/>
    <property type="match status" value="1"/>
</dbReference>
<dbReference type="InterPro" id="IPR013587">
    <property type="entry name" value="Nitrate/nitrite_sensing"/>
</dbReference>
<evidence type="ECO:0000259" key="12">
    <source>
        <dbReference type="PROSITE" id="PS50109"/>
    </source>
</evidence>
<feature type="domain" description="Histidine kinase" evidence="12">
    <location>
        <begin position="516"/>
        <end position="624"/>
    </location>
</feature>
<sequence length="849" mass="90812">MLAIVSVPSVAMLVAGACLFGYLISDGLHVRGFAEDVRRALGPTTAFIASAEEERRLTLQSLSQPAQTRADLEEQRRRVDAALTDLSAANARLARDASADMRASLRAFNRASHRLNDVRHRVDNGQIDVPEAYAFYNDLLARCGATIQDIARSAASAQVGFEQLIAYNLFTAAEAMSRAHAIAVRAVSSGLDPDQMHELAHELGAYHGQLEALVPEMTQQEQGTYAALKTTPAWQQLAVDDEFVMNHDDDFQADHGRTRGMAVPFNTTDWENAAHQLSQGLMGLYVSHSTYAADLGTASGRRALVTSVLLGAGIVLLVAGVLVVAVRLSRRLIHRLTRLREETLDMADRRLPDLVRRLGEGESVDLETEVPWLDHGEDEIGQVAKAFNAAQRSAIAATAREAETREGVRAVFLNIAHRTQVIVHRQLKVLDQAQRSLEDPDQLQLLFQLDHLATRGRRNAENLIILGGGQAGRQWRNPVSVREVVRGAIAETEHYMRINTVRLPDVAVSGVAVADLVHLLAELLDNATSFSPPHSLIEVRGNAVGRGVVIEIEDQGLGIDPDHLERFNAMLQDPPDFSVMALSEEPRIGLFVVARLASRHGIKVTLRESASDGIRATVLLPTGILAGAATPAIPPAARPDARAAVAISPAPADERPAVRRRVPPPALEPALLPTLVREAPLGAGEYPVDGYSPAAVGAIPASRPAGASESGTASGSAGESADVSAADASRERPAESPDRAAEPDGAEVAGTPDEVGGATGVRGRVLDHLAPLPRRVRQRNLAPQLLANGSAAGGAQTGESSGRTAEHSRSRMAAFQQGTRRARAGEPEPTPARAEARVDEGDDGESQRR</sequence>
<keyword evidence="4" id="KW-0597">Phosphoprotein</keyword>
<dbReference type="GO" id="GO:0000160">
    <property type="term" value="P:phosphorelay signal transduction system"/>
    <property type="evidence" value="ECO:0007669"/>
    <property type="project" value="UniProtKB-KW"/>
</dbReference>
<keyword evidence="7 14" id="KW-0418">Kinase</keyword>
<evidence type="ECO:0000256" key="6">
    <source>
        <dbReference type="ARBA" id="ARBA00022692"/>
    </source>
</evidence>